<dbReference type="Gene3D" id="2.60.40.420">
    <property type="entry name" value="Cupredoxins - blue copper proteins"/>
    <property type="match status" value="5"/>
</dbReference>
<feature type="disulfide bond" evidence="21">
    <location>
        <begin position="604"/>
        <end position="685"/>
    </location>
</feature>
<dbReference type="Gene3D" id="2.60.120.260">
    <property type="entry name" value="Galactose-binding domain-like"/>
    <property type="match status" value="2"/>
</dbReference>
<comment type="cofactor">
    <cofactor evidence="1">
        <name>Cu cation</name>
        <dbReference type="ChEBI" id="CHEBI:23378"/>
    </cofactor>
</comment>
<evidence type="ECO:0000256" key="18">
    <source>
        <dbReference type="ARBA" id="ARBA00023136"/>
    </source>
</evidence>
<dbReference type="GO" id="GO:0044469">
    <property type="term" value="P:venom-mediated blood coagulation"/>
    <property type="evidence" value="ECO:0007669"/>
    <property type="project" value="UniProtKB-ARBA"/>
</dbReference>
<feature type="region of interest" description="Disordered" evidence="22">
    <location>
        <begin position="1159"/>
        <end position="1180"/>
    </location>
</feature>
<dbReference type="GO" id="GO:0038023">
    <property type="term" value="F:signaling receptor activity"/>
    <property type="evidence" value="ECO:0007669"/>
    <property type="project" value="TreeGrafter"/>
</dbReference>
<dbReference type="PROSITE" id="PS01286">
    <property type="entry name" value="FA58C_2"/>
    <property type="match status" value="2"/>
</dbReference>
<dbReference type="Ensembl" id="ENSVKKT00000027150.1">
    <property type="protein sequence ID" value="ENSVKKP00000026502.1"/>
    <property type="gene ID" value="ENSVKKG00000017284.1"/>
</dbReference>
<evidence type="ECO:0000256" key="19">
    <source>
        <dbReference type="ARBA" id="ARBA00023157"/>
    </source>
</evidence>
<keyword evidence="10" id="KW-0479">Metal-binding</keyword>
<dbReference type="GO" id="GO:0032991">
    <property type="term" value="C:protein-containing complex"/>
    <property type="evidence" value="ECO:0007669"/>
    <property type="project" value="UniProtKB-ARBA"/>
</dbReference>
<dbReference type="FunFam" id="2.60.40.420:FF:000002">
    <property type="entry name" value="Hephaestin like 1"/>
    <property type="match status" value="1"/>
</dbReference>
<evidence type="ECO:0000256" key="3">
    <source>
        <dbReference type="ARBA" id="ARBA00004613"/>
    </source>
</evidence>
<evidence type="ECO:0000256" key="6">
    <source>
        <dbReference type="ARBA" id="ARBA00022448"/>
    </source>
</evidence>
<dbReference type="InterPro" id="IPR008972">
    <property type="entry name" value="Cupredoxin"/>
</dbReference>
<keyword evidence="16" id="KW-0560">Oxidoreductase</keyword>
<dbReference type="GeneID" id="123029297"/>
<gene>
    <name evidence="25" type="primary">F5</name>
</gene>
<evidence type="ECO:0000313" key="25">
    <source>
        <dbReference type="Ensembl" id="ENSVKKP00000026502.1"/>
    </source>
</evidence>
<dbReference type="SUPFAM" id="SSF49785">
    <property type="entry name" value="Galactose-binding domain-like"/>
    <property type="match status" value="2"/>
</dbReference>
<evidence type="ECO:0000256" key="13">
    <source>
        <dbReference type="ARBA" id="ARBA00022837"/>
    </source>
</evidence>
<evidence type="ECO:0000256" key="23">
    <source>
        <dbReference type="SAM" id="SignalP"/>
    </source>
</evidence>
<dbReference type="EC" id="1.16.3.1" evidence="5"/>
<keyword evidence="11 23" id="KW-0732">Signal</keyword>
<keyword evidence="14" id="KW-0655">Prothrombin activator</keyword>
<dbReference type="FunFam" id="2.60.40.420:FF:000050">
    <property type="entry name" value="coagulation factor V isoform X1"/>
    <property type="match status" value="1"/>
</dbReference>
<evidence type="ECO:0000256" key="1">
    <source>
        <dbReference type="ARBA" id="ARBA00001935"/>
    </source>
</evidence>
<evidence type="ECO:0000256" key="20">
    <source>
        <dbReference type="ARBA" id="ARBA00023180"/>
    </source>
</evidence>
<keyword evidence="9" id="KW-0812">Transmembrane</keyword>
<keyword evidence="18" id="KW-0472">Membrane</keyword>
<dbReference type="PANTHER" id="PTHR46806">
    <property type="entry name" value="F5/8 TYPE C DOMAIN-CONTAINING PROTEIN"/>
    <property type="match status" value="1"/>
</dbReference>
<evidence type="ECO:0000256" key="21">
    <source>
        <dbReference type="PIRSR" id="PIRSR000354-1"/>
    </source>
</evidence>
<evidence type="ECO:0000256" key="2">
    <source>
        <dbReference type="ARBA" id="ARBA00004167"/>
    </source>
</evidence>
<keyword evidence="17" id="KW-0406">Ion transport</keyword>
<dbReference type="CDD" id="cd00057">
    <property type="entry name" value="FA58C"/>
    <property type="match status" value="2"/>
</dbReference>
<dbReference type="InterPro" id="IPR011707">
    <property type="entry name" value="Cu-oxidase-like_N"/>
</dbReference>
<keyword evidence="20" id="KW-0325">Glycoprotein</keyword>
<evidence type="ECO:0000259" key="24">
    <source>
        <dbReference type="PROSITE" id="PS50022"/>
    </source>
</evidence>
<comment type="subcellular location">
    <subcellularLocation>
        <location evidence="2">Membrane</location>
        <topology evidence="2">Single-pass membrane protein</topology>
    </subcellularLocation>
    <subcellularLocation>
        <location evidence="3">Secreted</location>
    </subcellularLocation>
</comment>
<keyword evidence="26" id="KW-1185">Reference proteome</keyword>
<dbReference type="Pfam" id="PF07731">
    <property type="entry name" value="Cu-oxidase_2"/>
    <property type="match status" value="1"/>
</dbReference>
<evidence type="ECO:0000256" key="5">
    <source>
        <dbReference type="ARBA" id="ARBA00013107"/>
    </source>
</evidence>
<dbReference type="RefSeq" id="XP_044298048.1">
    <property type="nucleotide sequence ID" value="XM_044442113.1"/>
</dbReference>
<dbReference type="PANTHER" id="PTHR46806:SF10">
    <property type="entry name" value="COAGULATION FACTOR V"/>
    <property type="match status" value="1"/>
</dbReference>
<feature type="domain" description="F5/8 type C" evidence="24">
    <location>
        <begin position="1758"/>
        <end position="1912"/>
    </location>
</feature>
<proteinExistence type="inferred from homology"/>
<evidence type="ECO:0000256" key="7">
    <source>
        <dbReference type="ARBA" id="ARBA00022525"/>
    </source>
</evidence>
<dbReference type="PROSITE" id="PS01285">
    <property type="entry name" value="FA58C_1"/>
    <property type="match status" value="2"/>
</dbReference>
<dbReference type="PIRSF" id="PIRSF000354">
    <property type="entry name" value="Factors_V_VIII"/>
    <property type="match status" value="1"/>
</dbReference>
<evidence type="ECO:0000256" key="11">
    <source>
        <dbReference type="ARBA" id="ARBA00022729"/>
    </source>
</evidence>
<evidence type="ECO:0000256" key="8">
    <source>
        <dbReference type="ARBA" id="ARBA00022656"/>
    </source>
</evidence>
<dbReference type="GO" id="GO:0005507">
    <property type="term" value="F:copper ion binding"/>
    <property type="evidence" value="ECO:0007669"/>
    <property type="project" value="InterPro"/>
</dbReference>
<evidence type="ECO:0000256" key="17">
    <source>
        <dbReference type="ARBA" id="ARBA00023065"/>
    </source>
</evidence>
<dbReference type="CTD" id="2153"/>
<evidence type="ECO:0000256" key="22">
    <source>
        <dbReference type="SAM" id="MobiDB-lite"/>
    </source>
</evidence>
<dbReference type="KEGG" id="vko:123029297"/>
<protein>
    <recommendedName>
        <fullName evidence="5">ferroxidase</fullName>
        <ecNumber evidence="5">1.16.3.1</ecNumber>
    </recommendedName>
</protein>
<feature type="signal peptide" evidence="23">
    <location>
        <begin position="1"/>
        <end position="28"/>
    </location>
</feature>
<keyword evidence="6" id="KW-0813">Transport</keyword>
<dbReference type="GO" id="GO:0016504">
    <property type="term" value="F:peptidase activator activity"/>
    <property type="evidence" value="ECO:0007669"/>
    <property type="project" value="UniProtKB-KW"/>
</dbReference>
<dbReference type="OMA" id="YQSNIMS"/>
<dbReference type="CDD" id="cd14450">
    <property type="entry name" value="CuRO_3_FV_like"/>
    <property type="match status" value="1"/>
</dbReference>
<keyword evidence="19 21" id="KW-1015">Disulfide bond</keyword>
<evidence type="ECO:0000256" key="15">
    <source>
        <dbReference type="ARBA" id="ARBA00022989"/>
    </source>
</evidence>
<feature type="region of interest" description="Disordered" evidence="22">
    <location>
        <begin position="844"/>
        <end position="863"/>
    </location>
</feature>
<sequence>MGICTMAVLIKCLLLMVLFLSWPGLGKAAQRREYNIAAQFVIWSYNSQHEELPRSLKSNLGYKKIVYREYEEDFKTEKPRNELLGLLGPLVHAEIGDTLIINFRNYADRPLSIHPQCAVYSKPLESSSCIARSSCIEEQDEAVPPGQMRTYVWKVTAEIGPKKADPPCLTYAYYSHVNMVADFNSGLIGALLICKEGSLHENGTQKLFDREYVLMFAVFDESKSWENGASLMYTINGYANGTLPDVQACAYDRISWHLIGMCSTPEIFSIHFNGQTLEQNKHRVSTVSLVAGAAATANMSVSVTGRWLLSSLLAKHQEAGMHGYLNIEDCGKPDTITRILTYRESRMIKNWNYFIAAEEIVWDYAEDISDNVDKQYKTQYLENFSNHIGKKYKKAVFRQYKDATFTKPVDNIRNKELGILGPVIRAQVRDTINIVFKNMASRPYSIYVHGVTLSKEAEGAVYPSDSKENITLGKAVPPGEVYTYKWTVRDTDVPTAEDAQCVTRLYHSAVDITKDIASGLIGPLLVCKPKALDTRGVQNKADTEQHAVFAVFDENKSWYLEDNIKEYCSSPSTVKRDNPRFQKSNVMYTLNGYACDRTDILGFCEATVVEWHLASIGTQDKIVPVHLSGHTFLSRGKHQDILDLFPMDGRSASVTMDNIGTWLLSSWGSREMSYGMRLRFRNAKCSEYKSEEEDYDYDNISANVVQYSPETEKGKEKKHKSAMSEELLPQGENADTMTEEDEEQEMLASMLGLRTFKQPLAPEEEVNLTAIAFQNDTSGSSSTNDTGTSGSSHLVFTNHSDILLSDKVLDIQNTTPYPNAVESLHPTYTSFAGEILLSDFPGSVSPLSSEQGQSDHEVNATQTSETYSQTLQATHLRMDKGVHNEDAELLVDGENSSKLTFAVTSSVKKQEESAVEMDGKSEKQVLTLAVLHALKEMQALLLYVQQKRNLSALDNVTSYSPFLAVPTAENDNLYDIDYDNFSYSYEVDKEKANTESPIPSTNLTLAVGETMKNHSSEPLQTHKLELSNVQQYGNLSLDSVLDSFISTVSPKTAKSLKNSPHQKQKCTPRRKDYKLNVASGKKNYNSQTDLMKNADNKFQNSSSNSTEPLEKATILNKEGSAKNGSYVELDQPEKSNKYGKGNERCAVRSFGTFLTARRKKKNPGNFLGPRSSKSVVPPGQLNNTQSSIKANHTVLKEATYTVAQNQFKPMVRIGLPVGNGDYHEYEIDDTDYEQSSSGSFEYLKVRYDDPYSMDPRLDTQSMRNPEAIAGRYLRTANTGNLRRYFIAAEEVLWDYVPSTKSTKKSASARTVYKKAIFRSYVDGTFKTPVSRGEYEEHLGILGPVIRAEEADVIQVYFKNLASRPYSLHAHGLYYEKSSEGRSYDDMSPELFKKDDAIMPNETYTYVWYASKRSGPVQDKRACRSWAYYSAVNAERDINSGLIGPILICQKGMLDEYNMLKNVRAFVLLFMTFNEEKSWYFDEHIKRTHAKKSSIVLQQHKFPAINGIQYQLQGLLMYTDEVVQWHLLNMGGPQDIHVINFHGQTFTEQGMEDHQLGVYPLLSGSFTTVEMTPSKAGVWLLETEVSEYEEAGMQASFTVIDKECRLPLGLANGIIQDSQISASDHIGYWEPKLARLNNAGKYNAWSIEKKNNHPWIQVDLQKQVLITGIQTQGAKQLMRFLYTKEYFVSYSKDGTKWITFKGNYTGAYKPFAGNSDAHGIKENQIDPPIAARYIRVYPTKFFNRATLRMELLGCETEACFVPLGMETGAITNEQITASSFKRTWWSSWKPSLARLNLRGQTNAWQAKSNNQHQWLQIDLLQPKKITGIATQGAKSMTTEMFVKTFSILYSDDGSEWKSYMDDSKSSEKVFTANINSHGQVKNYFKPPIVSGFIRVIPKTWNQSIALRVELFGCDVH</sequence>
<dbReference type="GO" id="GO:0005576">
    <property type="term" value="C:extracellular region"/>
    <property type="evidence" value="ECO:0007669"/>
    <property type="project" value="UniProtKB-SubCell"/>
</dbReference>
<keyword evidence="8" id="KW-0800">Toxin</keyword>
<dbReference type="SUPFAM" id="SSF49503">
    <property type="entry name" value="Cupredoxins"/>
    <property type="match status" value="6"/>
</dbReference>
<dbReference type="Pfam" id="PF07732">
    <property type="entry name" value="Cu-oxidase_3"/>
    <property type="match status" value="2"/>
</dbReference>
<dbReference type="SMART" id="SM00231">
    <property type="entry name" value="FA58C"/>
    <property type="match status" value="2"/>
</dbReference>
<reference evidence="25" key="1">
    <citation type="submission" date="2025-08" db="UniProtKB">
        <authorList>
            <consortium name="Ensembl"/>
        </authorList>
    </citation>
    <scope>IDENTIFICATION</scope>
</reference>
<evidence type="ECO:0000256" key="12">
    <source>
        <dbReference type="ARBA" id="ARBA00022737"/>
    </source>
</evidence>
<feature type="domain" description="F5/8 type C" evidence="24">
    <location>
        <begin position="1603"/>
        <end position="1753"/>
    </location>
</feature>
<name>A0A8D2LRU7_VARKO</name>
<dbReference type="GO" id="GO:0006811">
    <property type="term" value="P:monoatomic ion transport"/>
    <property type="evidence" value="ECO:0007669"/>
    <property type="project" value="UniProtKB-KW"/>
</dbReference>
<feature type="disulfide bond" evidence="21">
    <location>
        <begin position="249"/>
        <end position="330"/>
    </location>
</feature>
<dbReference type="InterPro" id="IPR024715">
    <property type="entry name" value="Factor_5/8-like"/>
</dbReference>
<feature type="disulfide bond" evidence="21">
    <location>
        <begin position="1603"/>
        <end position="1753"/>
    </location>
</feature>
<feature type="disulfide bond" evidence="21">
    <location>
        <begin position="168"/>
        <end position="194"/>
    </location>
</feature>
<evidence type="ECO:0000256" key="4">
    <source>
        <dbReference type="ARBA" id="ARBA00010609"/>
    </source>
</evidence>
<dbReference type="PROSITE" id="PS00079">
    <property type="entry name" value="MULTICOPPER_OXIDASE1"/>
    <property type="match status" value="1"/>
</dbReference>
<reference evidence="25" key="2">
    <citation type="submission" date="2025-09" db="UniProtKB">
        <authorList>
            <consortium name="Ensembl"/>
        </authorList>
    </citation>
    <scope>IDENTIFICATION</scope>
</reference>
<keyword evidence="13" id="KW-0106">Calcium</keyword>
<keyword evidence="7" id="KW-0964">Secreted</keyword>
<keyword evidence="12" id="KW-0677">Repeat</keyword>
<dbReference type="InterPro" id="IPR033138">
    <property type="entry name" value="Cu_oxidase_CS"/>
</dbReference>
<evidence type="ECO:0000256" key="10">
    <source>
        <dbReference type="ARBA" id="ARBA00022723"/>
    </source>
</evidence>
<dbReference type="GO" id="GO:0005886">
    <property type="term" value="C:plasma membrane"/>
    <property type="evidence" value="ECO:0007669"/>
    <property type="project" value="TreeGrafter"/>
</dbReference>
<dbReference type="Proteomes" id="UP000694545">
    <property type="component" value="Unplaced"/>
</dbReference>
<dbReference type="InterPro" id="IPR000421">
    <property type="entry name" value="FA58C"/>
</dbReference>
<dbReference type="Pfam" id="PF00754">
    <property type="entry name" value="F5_F8_type_C"/>
    <property type="match status" value="2"/>
</dbReference>
<accession>A0A8D2LRU7</accession>
<comment type="similarity">
    <text evidence="4">Belongs to the multicopper oxidase family.</text>
</comment>
<evidence type="ECO:0000256" key="9">
    <source>
        <dbReference type="ARBA" id="ARBA00022692"/>
    </source>
</evidence>
<dbReference type="PROSITE" id="PS50022">
    <property type="entry name" value="FA58C_3"/>
    <property type="match status" value="2"/>
</dbReference>
<dbReference type="InterPro" id="IPR008979">
    <property type="entry name" value="Galactose-bd-like_sf"/>
</dbReference>
<evidence type="ECO:0000256" key="14">
    <source>
        <dbReference type="ARBA" id="ARBA00022866"/>
    </source>
</evidence>
<organism evidence="25 26">
    <name type="scientific">Varanus komodoensis</name>
    <name type="common">Komodo dragon</name>
    <dbReference type="NCBI Taxonomy" id="61221"/>
    <lineage>
        <taxon>Eukaryota</taxon>
        <taxon>Metazoa</taxon>
        <taxon>Chordata</taxon>
        <taxon>Craniata</taxon>
        <taxon>Vertebrata</taxon>
        <taxon>Euteleostomi</taxon>
        <taxon>Lepidosauria</taxon>
        <taxon>Squamata</taxon>
        <taxon>Bifurcata</taxon>
        <taxon>Unidentata</taxon>
        <taxon>Episquamata</taxon>
        <taxon>Toxicofera</taxon>
        <taxon>Anguimorpha</taxon>
        <taxon>Paleoanguimorpha</taxon>
        <taxon>Varanoidea</taxon>
        <taxon>Varanidae</taxon>
        <taxon>Varanus</taxon>
    </lineage>
</organism>
<dbReference type="OrthoDB" id="2121828at2759"/>
<evidence type="ECO:0000256" key="16">
    <source>
        <dbReference type="ARBA" id="ARBA00023002"/>
    </source>
</evidence>
<dbReference type="GO" id="GO:0004322">
    <property type="term" value="F:ferroxidase activity"/>
    <property type="evidence" value="ECO:0007669"/>
    <property type="project" value="UniProtKB-EC"/>
</dbReference>
<feature type="disulfide bond" evidence="21">
    <location>
        <begin position="501"/>
        <end position="527"/>
    </location>
</feature>
<dbReference type="InterPro" id="IPR050633">
    <property type="entry name" value="Neuropilin_MCO_CoagFactor"/>
</dbReference>
<feature type="disulfide bond" evidence="21">
    <location>
        <begin position="1422"/>
        <end position="1448"/>
    </location>
</feature>
<evidence type="ECO:0000313" key="26">
    <source>
        <dbReference type="Proteomes" id="UP000694545"/>
    </source>
</evidence>
<dbReference type="FunFam" id="2.60.120.260:FF:000002">
    <property type="entry name" value="Coagulation factor VIII"/>
    <property type="match status" value="2"/>
</dbReference>
<keyword evidence="15" id="KW-1133">Transmembrane helix</keyword>
<dbReference type="FunFam" id="2.60.40.420:FF:000011">
    <property type="entry name" value="Coagulation factor VIII (Predicted)"/>
    <property type="match status" value="1"/>
</dbReference>
<feature type="chain" id="PRO_5034539948" description="ferroxidase" evidence="23">
    <location>
        <begin position="29"/>
        <end position="1915"/>
    </location>
</feature>
<dbReference type="GO" id="GO:0090729">
    <property type="term" value="F:toxin activity"/>
    <property type="evidence" value="ECO:0007669"/>
    <property type="project" value="UniProtKB-KW"/>
</dbReference>
<dbReference type="InterPro" id="IPR011706">
    <property type="entry name" value="Cu-oxidase_C"/>
</dbReference>